<dbReference type="EMBL" id="PXOH01000019">
    <property type="protein sequence ID" value="PSF35587.1"/>
    <property type="molecule type" value="Genomic_DNA"/>
</dbReference>
<dbReference type="InterPro" id="IPR013767">
    <property type="entry name" value="PAS_fold"/>
</dbReference>
<dbReference type="InterPro" id="IPR003018">
    <property type="entry name" value="GAF"/>
</dbReference>
<evidence type="ECO:0000259" key="15">
    <source>
        <dbReference type="PROSITE" id="PS50109"/>
    </source>
</evidence>
<evidence type="ECO:0000256" key="10">
    <source>
        <dbReference type="ARBA" id="ARBA00022840"/>
    </source>
</evidence>
<dbReference type="InterPro" id="IPR003661">
    <property type="entry name" value="HisK_dim/P_dom"/>
</dbReference>
<feature type="domain" description="Phytochrome chromophore attachment site" evidence="14">
    <location>
        <begin position="104"/>
        <end position="241"/>
    </location>
</feature>
<dbReference type="Pfam" id="PF02518">
    <property type="entry name" value="HATPase_c"/>
    <property type="match status" value="1"/>
</dbReference>
<dbReference type="Gene3D" id="3.30.450.20">
    <property type="entry name" value="PAS domain"/>
    <property type="match status" value="1"/>
</dbReference>
<organism evidence="17 18">
    <name type="scientific">Aphanothece hegewaldii CCALA 016</name>
    <dbReference type="NCBI Taxonomy" id="2107694"/>
    <lineage>
        <taxon>Bacteria</taxon>
        <taxon>Bacillati</taxon>
        <taxon>Cyanobacteriota</taxon>
        <taxon>Cyanophyceae</taxon>
        <taxon>Oscillatoriophycideae</taxon>
        <taxon>Chroococcales</taxon>
        <taxon>Aphanothecaceae</taxon>
        <taxon>Aphanothece</taxon>
    </lineage>
</organism>
<evidence type="ECO:0000256" key="3">
    <source>
        <dbReference type="ARBA" id="ARBA00006402"/>
    </source>
</evidence>
<dbReference type="InterPro" id="IPR016132">
    <property type="entry name" value="Phyto_chromo_attachment"/>
</dbReference>
<dbReference type="OrthoDB" id="518094at2"/>
<dbReference type="RefSeq" id="WP_106458000.1">
    <property type="nucleotide sequence ID" value="NZ_PXOH01000019.1"/>
</dbReference>
<keyword evidence="18" id="KW-1185">Reference proteome</keyword>
<dbReference type="NCBIfam" id="TIGR00229">
    <property type="entry name" value="sensory_box"/>
    <property type="match status" value="1"/>
</dbReference>
<dbReference type="SUPFAM" id="SSF47384">
    <property type="entry name" value="Homodimeric domain of signal transducing histidine kinase"/>
    <property type="match status" value="1"/>
</dbReference>
<comment type="subcellular location">
    <subcellularLocation>
        <location evidence="2">Cell membrane</location>
    </subcellularLocation>
</comment>
<dbReference type="Pfam" id="PF00989">
    <property type="entry name" value="PAS"/>
    <property type="match status" value="1"/>
</dbReference>
<keyword evidence="8" id="KW-0547">Nucleotide-binding</keyword>
<evidence type="ECO:0000256" key="4">
    <source>
        <dbReference type="ARBA" id="ARBA00012438"/>
    </source>
</evidence>
<name>A0A2T1LV74_9CHRO</name>
<dbReference type="InterPro" id="IPR003594">
    <property type="entry name" value="HATPase_dom"/>
</dbReference>
<protein>
    <recommendedName>
        <fullName evidence="4">histidine kinase</fullName>
        <ecNumber evidence="4">2.7.13.3</ecNumber>
    </recommendedName>
</protein>
<dbReference type="PROSITE" id="PS50109">
    <property type="entry name" value="HIS_KIN"/>
    <property type="match status" value="1"/>
</dbReference>
<evidence type="ECO:0000313" key="18">
    <source>
        <dbReference type="Proteomes" id="UP000239001"/>
    </source>
</evidence>
<dbReference type="GO" id="GO:0000155">
    <property type="term" value="F:phosphorelay sensor kinase activity"/>
    <property type="evidence" value="ECO:0007669"/>
    <property type="project" value="InterPro"/>
</dbReference>
<dbReference type="EC" id="2.7.13.3" evidence="4"/>
<dbReference type="SMART" id="SM00065">
    <property type="entry name" value="GAF"/>
    <property type="match status" value="4"/>
</dbReference>
<dbReference type="InterPro" id="IPR005467">
    <property type="entry name" value="His_kinase_dom"/>
</dbReference>
<evidence type="ECO:0000259" key="16">
    <source>
        <dbReference type="PROSITE" id="PS50112"/>
    </source>
</evidence>
<dbReference type="InterPro" id="IPR036890">
    <property type="entry name" value="HATPase_C_sf"/>
</dbReference>
<dbReference type="FunFam" id="3.30.565.10:FF:000023">
    <property type="entry name" value="PAS domain-containing sensor histidine kinase"/>
    <property type="match status" value="1"/>
</dbReference>
<reference evidence="17 18" key="2">
    <citation type="submission" date="2018-03" db="EMBL/GenBank/DDBJ databases">
        <authorList>
            <person name="Keele B.F."/>
        </authorList>
    </citation>
    <scope>NUCLEOTIDE SEQUENCE [LARGE SCALE GENOMIC DNA]</scope>
    <source>
        <strain evidence="17 18">CCALA 016</strain>
    </source>
</reference>
<dbReference type="PANTHER" id="PTHR43047:SF72">
    <property type="entry name" value="OSMOSENSING HISTIDINE PROTEIN KINASE SLN1"/>
    <property type="match status" value="1"/>
</dbReference>
<feature type="domain" description="PAS" evidence="16">
    <location>
        <begin position="827"/>
        <end position="900"/>
    </location>
</feature>
<keyword evidence="6" id="KW-0597">Phosphoprotein</keyword>
<dbReference type="SMART" id="SM00387">
    <property type="entry name" value="HATPase_c"/>
    <property type="match status" value="1"/>
</dbReference>
<evidence type="ECO:0000256" key="6">
    <source>
        <dbReference type="ARBA" id="ARBA00022553"/>
    </source>
</evidence>
<dbReference type="PROSITE" id="PS50112">
    <property type="entry name" value="PAS"/>
    <property type="match status" value="1"/>
</dbReference>
<keyword evidence="5" id="KW-1003">Cell membrane</keyword>
<feature type="domain" description="Phytochrome chromophore attachment site" evidence="14">
    <location>
        <begin position="466"/>
        <end position="605"/>
    </location>
</feature>
<dbReference type="Pfam" id="PF01590">
    <property type="entry name" value="GAF"/>
    <property type="match status" value="4"/>
</dbReference>
<evidence type="ECO:0000256" key="9">
    <source>
        <dbReference type="ARBA" id="ARBA00022777"/>
    </source>
</evidence>
<comment type="caution">
    <text evidence="17">The sequence shown here is derived from an EMBL/GenBank/DDBJ whole genome shotgun (WGS) entry which is preliminary data.</text>
</comment>
<dbReference type="GO" id="GO:0005886">
    <property type="term" value="C:plasma membrane"/>
    <property type="evidence" value="ECO:0007669"/>
    <property type="project" value="UniProtKB-SubCell"/>
</dbReference>
<dbReference type="SUPFAM" id="SSF55874">
    <property type="entry name" value="ATPase domain of HSP90 chaperone/DNA topoisomerase II/histidine kinase"/>
    <property type="match status" value="1"/>
</dbReference>
<dbReference type="CDD" id="cd00082">
    <property type="entry name" value="HisKA"/>
    <property type="match status" value="1"/>
</dbReference>
<feature type="coiled-coil region" evidence="13">
    <location>
        <begin position="43"/>
        <end position="77"/>
    </location>
</feature>
<dbReference type="InterPro" id="IPR000014">
    <property type="entry name" value="PAS"/>
</dbReference>
<dbReference type="CDD" id="cd00130">
    <property type="entry name" value="PAS"/>
    <property type="match status" value="1"/>
</dbReference>
<dbReference type="InterPro" id="IPR035965">
    <property type="entry name" value="PAS-like_dom_sf"/>
</dbReference>
<dbReference type="Pfam" id="PF00512">
    <property type="entry name" value="HisKA"/>
    <property type="match status" value="1"/>
</dbReference>
<dbReference type="InterPro" id="IPR004358">
    <property type="entry name" value="Sig_transdc_His_kin-like_C"/>
</dbReference>
<dbReference type="SUPFAM" id="SSF55781">
    <property type="entry name" value="GAF domain-like"/>
    <property type="match status" value="4"/>
</dbReference>
<keyword evidence="10" id="KW-0067">ATP-binding</keyword>
<gene>
    <name evidence="17" type="ORF">C7H19_16415</name>
</gene>
<dbReference type="SMART" id="SM00091">
    <property type="entry name" value="PAS"/>
    <property type="match status" value="1"/>
</dbReference>
<dbReference type="GO" id="GO:0009927">
    <property type="term" value="F:histidine phosphotransfer kinase activity"/>
    <property type="evidence" value="ECO:0007669"/>
    <property type="project" value="TreeGrafter"/>
</dbReference>
<dbReference type="Gene3D" id="3.30.565.10">
    <property type="entry name" value="Histidine kinase-like ATPase, C-terminal domain"/>
    <property type="match status" value="1"/>
</dbReference>
<feature type="coiled-coil region" evidence="13">
    <location>
        <begin position="427"/>
        <end position="454"/>
    </location>
</feature>
<feature type="domain" description="Histidine kinase" evidence="15">
    <location>
        <begin position="954"/>
        <end position="1186"/>
    </location>
</feature>
<dbReference type="GO" id="GO:0005524">
    <property type="term" value="F:ATP binding"/>
    <property type="evidence" value="ECO:0007669"/>
    <property type="project" value="UniProtKB-KW"/>
</dbReference>
<keyword evidence="13" id="KW-0175">Coiled coil</keyword>
<evidence type="ECO:0000256" key="13">
    <source>
        <dbReference type="SAM" id="Coils"/>
    </source>
</evidence>
<evidence type="ECO:0000256" key="12">
    <source>
        <dbReference type="ARBA" id="ARBA00023136"/>
    </source>
</evidence>
<dbReference type="GO" id="GO:0006355">
    <property type="term" value="P:regulation of DNA-templated transcription"/>
    <property type="evidence" value="ECO:0007669"/>
    <property type="project" value="InterPro"/>
</dbReference>
<keyword evidence="12" id="KW-0472">Membrane</keyword>
<dbReference type="Proteomes" id="UP000239001">
    <property type="component" value="Unassembled WGS sequence"/>
</dbReference>
<dbReference type="SMART" id="SM00388">
    <property type="entry name" value="HisKA"/>
    <property type="match status" value="1"/>
</dbReference>
<evidence type="ECO:0000313" key="17">
    <source>
        <dbReference type="EMBL" id="PSF35587.1"/>
    </source>
</evidence>
<keyword evidence="7" id="KW-0808">Transferase</keyword>
<evidence type="ECO:0000256" key="1">
    <source>
        <dbReference type="ARBA" id="ARBA00000085"/>
    </source>
</evidence>
<comment type="similarity">
    <text evidence="3">In the N-terminal section; belongs to the phytochrome family.</text>
</comment>
<evidence type="ECO:0000256" key="7">
    <source>
        <dbReference type="ARBA" id="ARBA00022679"/>
    </source>
</evidence>
<reference evidence="17 18" key="1">
    <citation type="submission" date="2018-03" db="EMBL/GenBank/DDBJ databases">
        <title>The ancient ancestry and fast evolution of plastids.</title>
        <authorList>
            <person name="Moore K.R."/>
            <person name="Magnabosco C."/>
            <person name="Momper L."/>
            <person name="Gold D.A."/>
            <person name="Bosak T."/>
            <person name="Fournier G.P."/>
        </authorList>
    </citation>
    <scope>NUCLEOTIDE SEQUENCE [LARGE SCALE GENOMIC DNA]</scope>
    <source>
        <strain evidence="17 18">CCALA 016</strain>
    </source>
</reference>
<dbReference type="PANTHER" id="PTHR43047">
    <property type="entry name" value="TWO-COMPONENT HISTIDINE PROTEIN KINASE"/>
    <property type="match status" value="1"/>
</dbReference>
<feature type="domain" description="Phytochrome chromophore attachment site" evidence="14">
    <location>
        <begin position="662"/>
        <end position="803"/>
    </location>
</feature>
<comment type="catalytic activity">
    <reaction evidence="1">
        <text>ATP + protein L-histidine = ADP + protein N-phospho-L-histidine.</text>
        <dbReference type="EC" id="2.7.13.3"/>
    </reaction>
</comment>
<dbReference type="PRINTS" id="PR00344">
    <property type="entry name" value="BCTRLSENSOR"/>
</dbReference>
<dbReference type="AlphaFoldDB" id="A0A2T1LV74"/>
<dbReference type="PROSITE" id="PS50046">
    <property type="entry name" value="PHYTOCHROME_2"/>
    <property type="match status" value="4"/>
</dbReference>
<dbReference type="InterPro" id="IPR036097">
    <property type="entry name" value="HisK_dim/P_sf"/>
</dbReference>
<evidence type="ECO:0000256" key="5">
    <source>
        <dbReference type="ARBA" id="ARBA00022475"/>
    </source>
</evidence>
<keyword evidence="9 17" id="KW-0418">Kinase</keyword>
<dbReference type="Gene3D" id="3.30.450.40">
    <property type="match status" value="4"/>
</dbReference>
<accession>A0A2T1LV74</accession>
<keyword evidence="11" id="KW-0902">Two-component regulatory system</keyword>
<evidence type="ECO:0000259" key="14">
    <source>
        <dbReference type="PROSITE" id="PS50046"/>
    </source>
</evidence>
<sequence length="1206" mass="137618">MTEDKLFTQEIIGIPSHPYSKQQLIRQKILLSLLNQARELFELENVSELLDQQAQLLAQSEQREEKLQAALSEELAKRNDDSKKEAERERSISLVIDKIRQTLDINIIFQTAATEVQKLLAVEHITIYKFREDYGGDFIFESDPKPFPRLVGRSWNDDHLMETKGGKLRKNHPCVANDTEKDERFSICYRSTITLFEIRSFAAVPLFLGETLWGILAAFQHSSPKNWQTDEVKLLQKVGIQLGVALQQTEYLKRIQQQFEQERALSQVIDKIRRTLDLETIFQTTVTEVRQLLQTDRAAIYQFIPETDWVEGEFISEAVLAPYHSVLSERVADHCFGQNYATFYQRGRIWSLSNIDTAQMSECHIAILARFQVKANLVAPLLSGEKLWGLLCIHQCESPRHWQESEIEFVSKIATNLGVALQQAELLAQTQARSQELQLALAQVEAQKEQQKALTQVIDKIRHTLDIDTIFKTTATEVRQLLQADRVAIFYFTQNERYTDGVFIAEDVKTGFHSALAAKVHDHCFGEKHATYYQKNRIWAVNDIEKANLSDCHLATLNRFQVKANLVAPLLIGKTLWGLLCIHQCESPRHWQESEIEFVSKIATNLGVALQQAKLLAQTRKRTEELQTALGQVEAQKQHLSHVAAQEKALARVIERIRQTLNVEDIFSATTEEVRQIINCDRVVVYRFYEDWSGEFLYESMSEEWRPLIWSPGLKTVWEDTYLQETQGGRYRYHEIFAVDDIYQMGFTDCHIGILEHFQVKAFVVVPVFVGDKLWGLLGAYQNTKSRQWKQREIALLDQIANQLGVGVYQAQLLTQTKKQSQELETTLADLNAIVDNLADGLLVIDILGRITRFNPTLLSMFRLEQVNLIGKHIATVFSEKLVQLVEQSERCQQKVVTAEVDLDQGREGQALATSIIKDSQNDEGLQCLGSVILIRDVTVEREIDRMKTEFLANVSHELRTPLTSVLGFASLIKEKLRDVIIPSVATDNTKAHKALHKVETNIDIIVSEAERLTDLINDVLDIAKMEAGQIEWDIHPTSPLEMIQRAIATTEPLFQNQQITFIQEIEPNLPVILVDENRFIQVLLNLISNAVKFADQGVVTFRAKLEGNQLLFSISDTGVGIPDEYKDVIFERFKQGGDVLTDKPKGTGLGLPICKQIIEHHGGKIWVESVLGQGSTFFISMPVMPEMIKIHEEMKSINRLFEDNL</sequence>
<proteinExistence type="inferred from homology"/>
<evidence type="ECO:0000256" key="2">
    <source>
        <dbReference type="ARBA" id="ARBA00004236"/>
    </source>
</evidence>
<evidence type="ECO:0000256" key="8">
    <source>
        <dbReference type="ARBA" id="ARBA00022741"/>
    </source>
</evidence>
<dbReference type="InterPro" id="IPR029016">
    <property type="entry name" value="GAF-like_dom_sf"/>
</dbReference>
<evidence type="ECO:0000256" key="11">
    <source>
        <dbReference type="ARBA" id="ARBA00023012"/>
    </source>
</evidence>
<dbReference type="Gene3D" id="1.10.287.130">
    <property type="match status" value="1"/>
</dbReference>
<dbReference type="CDD" id="cd16922">
    <property type="entry name" value="HATPase_EvgS-ArcB-TorS-like"/>
    <property type="match status" value="1"/>
</dbReference>
<dbReference type="SUPFAM" id="SSF55785">
    <property type="entry name" value="PYP-like sensor domain (PAS domain)"/>
    <property type="match status" value="1"/>
</dbReference>
<feature type="domain" description="Phytochrome chromophore attachment site" evidence="14">
    <location>
        <begin position="277"/>
        <end position="416"/>
    </location>
</feature>